<dbReference type="EMBL" id="WIXP02000011">
    <property type="protein sequence ID" value="KAF6202654.1"/>
    <property type="molecule type" value="Genomic_DNA"/>
</dbReference>
<evidence type="ECO:0000313" key="2">
    <source>
        <dbReference type="Proteomes" id="UP000466442"/>
    </source>
</evidence>
<dbReference type="InterPro" id="IPR020339">
    <property type="entry name" value="C20orf85-like"/>
</dbReference>
<gene>
    <name evidence="1" type="ORF">GE061_003053</name>
</gene>
<reference evidence="1" key="1">
    <citation type="journal article" date="2021" name="Mol. Ecol. Resour.">
        <title>Apolygus lucorum genome provides insights into omnivorousness and mesophyll feeding.</title>
        <authorList>
            <person name="Liu Y."/>
            <person name="Liu H."/>
            <person name="Wang H."/>
            <person name="Huang T."/>
            <person name="Liu B."/>
            <person name="Yang B."/>
            <person name="Yin L."/>
            <person name="Li B."/>
            <person name="Zhang Y."/>
            <person name="Zhang S."/>
            <person name="Jiang F."/>
            <person name="Zhang X."/>
            <person name="Ren Y."/>
            <person name="Wang B."/>
            <person name="Wang S."/>
            <person name="Lu Y."/>
            <person name="Wu K."/>
            <person name="Fan W."/>
            <person name="Wang G."/>
        </authorList>
    </citation>
    <scope>NUCLEOTIDE SEQUENCE</scope>
    <source>
        <strain evidence="1">12Hb</strain>
    </source>
</reference>
<dbReference type="Proteomes" id="UP000466442">
    <property type="component" value="Unassembled WGS sequence"/>
</dbReference>
<evidence type="ECO:0000313" key="1">
    <source>
        <dbReference type="EMBL" id="KAF6202654.1"/>
    </source>
</evidence>
<dbReference type="OrthoDB" id="10031946at2759"/>
<dbReference type="Pfam" id="PF14945">
    <property type="entry name" value="LLC1"/>
    <property type="match status" value="1"/>
</dbReference>
<dbReference type="AlphaFoldDB" id="A0A6A4JMK8"/>
<protein>
    <submittedName>
        <fullName evidence="1">Uncharacterized protein</fullName>
    </submittedName>
</protein>
<sequence length="131" mass="15467">MAPTQIHLDGKHKELIAQERVSRKLWDERWAWYADWKLMEEIIRAESVALGLDPEFYFKRTKRKKKEKEFVPLFDIKPSPPVPTISSKFVGWRNGKERSLENFGPLYISPRFTMYPKGKVPPKTYETIVLG</sequence>
<keyword evidence="2" id="KW-1185">Reference proteome</keyword>
<proteinExistence type="predicted"/>
<organism evidence="1 2">
    <name type="scientific">Apolygus lucorum</name>
    <name type="common">Small green plant bug</name>
    <name type="synonym">Lygocoris lucorum</name>
    <dbReference type="NCBI Taxonomy" id="248454"/>
    <lineage>
        <taxon>Eukaryota</taxon>
        <taxon>Metazoa</taxon>
        <taxon>Ecdysozoa</taxon>
        <taxon>Arthropoda</taxon>
        <taxon>Hexapoda</taxon>
        <taxon>Insecta</taxon>
        <taxon>Pterygota</taxon>
        <taxon>Neoptera</taxon>
        <taxon>Paraneoptera</taxon>
        <taxon>Hemiptera</taxon>
        <taxon>Heteroptera</taxon>
        <taxon>Panheteroptera</taxon>
        <taxon>Cimicomorpha</taxon>
        <taxon>Miridae</taxon>
        <taxon>Mirini</taxon>
        <taxon>Apolygus</taxon>
    </lineage>
</organism>
<name>A0A6A4JMK8_APOLU</name>
<accession>A0A6A4JMK8</accession>
<comment type="caution">
    <text evidence="1">The sequence shown here is derived from an EMBL/GenBank/DDBJ whole genome shotgun (WGS) entry which is preliminary data.</text>
</comment>